<evidence type="ECO:0000256" key="2">
    <source>
        <dbReference type="ARBA" id="ARBA00023002"/>
    </source>
</evidence>
<dbReference type="PANTHER" id="PTHR44196">
    <property type="entry name" value="DEHYDROGENASE/REDUCTASE SDR FAMILY MEMBER 7B"/>
    <property type="match status" value="1"/>
</dbReference>
<proteinExistence type="inferred from homology"/>
<comment type="similarity">
    <text evidence="1">Belongs to the short-chain dehydrogenases/reductases (SDR) family.</text>
</comment>
<dbReference type="AlphaFoldDB" id="A0A2D3WM00"/>
<evidence type="ECO:0000313" key="3">
    <source>
        <dbReference type="EMBL" id="DAB38139.1"/>
    </source>
</evidence>
<dbReference type="EMBL" id="DLUI01000106">
    <property type="protein sequence ID" value="DAB38139.1"/>
    <property type="molecule type" value="Genomic_DNA"/>
</dbReference>
<dbReference type="InterPro" id="IPR002347">
    <property type="entry name" value="SDR_fam"/>
</dbReference>
<dbReference type="InterPro" id="IPR036291">
    <property type="entry name" value="NAD(P)-bd_dom_sf"/>
</dbReference>
<dbReference type="PANTHER" id="PTHR44196:SF1">
    <property type="entry name" value="DEHYDROGENASE_REDUCTASE SDR FAMILY MEMBER 7B"/>
    <property type="match status" value="1"/>
</dbReference>
<dbReference type="RefSeq" id="WP_303663057.1">
    <property type="nucleotide sequence ID" value="NZ_DLUI01000106.1"/>
</dbReference>
<protein>
    <submittedName>
        <fullName evidence="3">Short-chain dehydrogenase</fullName>
    </submittedName>
</protein>
<accession>A0A2D3WM00</accession>
<reference evidence="3 4" key="1">
    <citation type="journal article" date="2017" name="Front. Microbiol.">
        <title>Comparative Genomic Analysis of the Class Epsilonproteobacteria and Proposed Reclassification to Epsilonbacteraeota (phyl. nov.).</title>
        <authorList>
            <person name="Waite D.W."/>
            <person name="Vanwonterghem I."/>
            <person name="Rinke C."/>
            <person name="Parks D.H."/>
            <person name="Zhang Y."/>
            <person name="Takai K."/>
            <person name="Sievert S.M."/>
            <person name="Simon J."/>
            <person name="Campbell B.J."/>
            <person name="Hanson T.E."/>
            <person name="Woyke T."/>
            <person name="Klotz M.G."/>
            <person name="Hugenholtz P."/>
        </authorList>
    </citation>
    <scope>NUCLEOTIDE SEQUENCE [LARGE SCALE GENOMIC DNA]</scope>
    <source>
        <strain evidence="3">UBA12443</strain>
    </source>
</reference>
<dbReference type="GO" id="GO:0016491">
    <property type="term" value="F:oxidoreductase activity"/>
    <property type="evidence" value="ECO:0007669"/>
    <property type="project" value="UniProtKB-KW"/>
</dbReference>
<dbReference type="Proteomes" id="UP000228859">
    <property type="component" value="Unassembled WGS sequence"/>
</dbReference>
<comment type="caution">
    <text evidence="3">The sequence shown here is derived from an EMBL/GenBank/DDBJ whole genome shotgun (WGS) entry which is preliminary data.</text>
</comment>
<dbReference type="Gene3D" id="3.40.50.720">
    <property type="entry name" value="NAD(P)-binding Rossmann-like Domain"/>
    <property type="match status" value="1"/>
</dbReference>
<dbReference type="SUPFAM" id="SSF51735">
    <property type="entry name" value="NAD(P)-binding Rossmann-fold domains"/>
    <property type="match status" value="1"/>
</dbReference>
<dbReference type="GO" id="GO:0016020">
    <property type="term" value="C:membrane"/>
    <property type="evidence" value="ECO:0007669"/>
    <property type="project" value="TreeGrafter"/>
</dbReference>
<evidence type="ECO:0000313" key="4">
    <source>
        <dbReference type="Proteomes" id="UP000228859"/>
    </source>
</evidence>
<keyword evidence="2" id="KW-0560">Oxidoreductase</keyword>
<dbReference type="PRINTS" id="PR00081">
    <property type="entry name" value="GDHRDH"/>
</dbReference>
<name>A0A2D3WM00_9BACT</name>
<dbReference type="PROSITE" id="PS00061">
    <property type="entry name" value="ADH_SHORT"/>
    <property type="match status" value="1"/>
</dbReference>
<gene>
    <name evidence="3" type="ORF">CFH83_07550</name>
</gene>
<sequence length="250" mass="28350">MRIIITGASSGLGEALALHYASDKNHLVLIARREDRLNDVAKRCRDKGSEVETIVADVNDFARMREIGSELSQNQIDRIILNAGVSVGHGGGITPFEDFERLFKTNFLSVHALLEPIIPKLMEQKSGEIVFISSLASLFTMPTSIAYSSSKRALNAYAEGLHYQLRLHGITVMTIMPGFIESEMTQKNQFKMPFFMSTEEGIKRITEAIERKKIRYAFPFRFYLMIRIVLLFPQSLRDKIVHFTNFKKGA</sequence>
<dbReference type="Pfam" id="PF00106">
    <property type="entry name" value="adh_short"/>
    <property type="match status" value="1"/>
</dbReference>
<organism evidence="3 4">
    <name type="scientific">Sulfuricurvum kujiense</name>
    <dbReference type="NCBI Taxonomy" id="148813"/>
    <lineage>
        <taxon>Bacteria</taxon>
        <taxon>Pseudomonadati</taxon>
        <taxon>Campylobacterota</taxon>
        <taxon>Epsilonproteobacteria</taxon>
        <taxon>Campylobacterales</taxon>
        <taxon>Sulfurimonadaceae</taxon>
        <taxon>Sulfuricurvum</taxon>
    </lineage>
</organism>
<evidence type="ECO:0000256" key="1">
    <source>
        <dbReference type="ARBA" id="ARBA00006484"/>
    </source>
</evidence>
<dbReference type="InterPro" id="IPR020904">
    <property type="entry name" value="Sc_DH/Rdtase_CS"/>
</dbReference>